<dbReference type="GO" id="GO:0004252">
    <property type="term" value="F:serine-type endopeptidase activity"/>
    <property type="evidence" value="ECO:0007669"/>
    <property type="project" value="InterPro"/>
</dbReference>
<dbReference type="PANTHER" id="PTHR11757:SF19">
    <property type="entry name" value="PROLYL ENDOPEPTIDASE-LIKE"/>
    <property type="match status" value="1"/>
</dbReference>
<evidence type="ECO:0000313" key="9">
    <source>
        <dbReference type="EMBL" id="GHB69111.1"/>
    </source>
</evidence>
<evidence type="ECO:0000259" key="8">
    <source>
        <dbReference type="Pfam" id="PF02897"/>
    </source>
</evidence>
<keyword evidence="4" id="KW-0720">Serine protease</keyword>
<dbReference type="InterPro" id="IPR029058">
    <property type="entry name" value="AB_hydrolase_fold"/>
</dbReference>
<dbReference type="Gene3D" id="2.130.10.120">
    <property type="entry name" value="Prolyl oligopeptidase, N-terminal domain"/>
    <property type="match status" value="1"/>
</dbReference>
<dbReference type="Pfam" id="PF02897">
    <property type="entry name" value="Peptidase_S9_N"/>
    <property type="match status" value="1"/>
</dbReference>
<dbReference type="SUPFAM" id="SSF50993">
    <property type="entry name" value="Peptidase/esterase 'gauge' domain"/>
    <property type="match status" value="1"/>
</dbReference>
<keyword evidence="10" id="KW-1185">Reference proteome</keyword>
<evidence type="ECO:0000256" key="1">
    <source>
        <dbReference type="ARBA" id="ARBA00005228"/>
    </source>
</evidence>
<organism evidence="9 10">
    <name type="scientific">Persicitalea jodogahamensis</name>
    <dbReference type="NCBI Taxonomy" id="402147"/>
    <lineage>
        <taxon>Bacteria</taxon>
        <taxon>Pseudomonadati</taxon>
        <taxon>Bacteroidota</taxon>
        <taxon>Cytophagia</taxon>
        <taxon>Cytophagales</taxon>
        <taxon>Spirosomataceae</taxon>
        <taxon>Persicitalea</taxon>
    </lineage>
</organism>
<evidence type="ECO:0000313" key="10">
    <source>
        <dbReference type="Proteomes" id="UP000598271"/>
    </source>
</evidence>
<proteinExistence type="inferred from homology"/>
<evidence type="ECO:0000256" key="2">
    <source>
        <dbReference type="ARBA" id="ARBA00022670"/>
    </source>
</evidence>
<dbReference type="InterPro" id="IPR023302">
    <property type="entry name" value="Pept_S9A_N"/>
</dbReference>
<name>A0A8J3G9T3_9BACT</name>
<dbReference type="FunFam" id="3.40.50.1820:FF:000005">
    <property type="entry name" value="Prolyl endopeptidase"/>
    <property type="match status" value="1"/>
</dbReference>
<evidence type="ECO:0000256" key="3">
    <source>
        <dbReference type="ARBA" id="ARBA00022801"/>
    </source>
</evidence>
<evidence type="ECO:0000256" key="5">
    <source>
        <dbReference type="ARBA" id="ARBA00060121"/>
    </source>
</evidence>
<feature type="domain" description="Peptidase S9 prolyl oligopeptidase catalytic" evidence="7">
    <location>
        <begin position="473"/>
        <end position="685"/>
    </location>
</feature>
<dbReference type="AlphaFoldDB" id="A0A8J3G9T3"/>
<reference evidence="9 10" key="1">
    <citation type="journal article" date="2014" name="Int. J. Syst. Evol. Microbiol.">
        <title>Complete genome sequence of Corynebacterium casei LMG S-19264T (=DSM 44701T), isolated from a smear-ripened cheese.</title>
        <authorList>
            <consortium name="US DOE Joint Genome Institute (JGI-PGF)"/>
            <person name="Walter F."/>
            <person name="Albersmeier A."/>
            <person name="Kalinowski J."/>
            <person name="Ruckert C."/>
        </authorList>
    </citation>
    <scope>NUCLEOTIDE SEQUENCE [LARGE SCALE GENOMIC DNA]</scope>
    <source>
        <strain evidence="9 10">KCTC 12866</strain>
    </source>
</reference>
<dbReference type="GO" id="GO:0006508">
    <property type="term" value="P:proteolysis"/>
    <property type="evidence" value="ECO:0007669"/>
    <property type="project" value="UniProtKB-KW"/>
</dbReference>
<protein>
    <recommendedName>
        <fullName evidence="6">Proline-specific endopeptidase</fullName>
    </recommendedName>
</protein>
<feature type="domain" description="Peptidase S9A N-terminal" evidence="8">
    <location>
        <begin position="10"/>
        <end position="414"/>
    </location>
</feature>
<dbReference type="Proteomes" id="UP000598271">
    <property type="component" value="Unassembled WGS sequence"/>
</dbReference>
<evidence type="ECO:0000259" key="7">
    <source>
        <dbReference type="Pfam" id="PF00326"/>
    </source>
</evidence>
<dbReference type="InterPro" id="IPR051543">
    <property type="entry name" value="Serine_Peptidase_S9A"/>
</dbReference>
<comment type="function">
    <text evidence="5">Cleaves peptide bonds on the C-terminal side of prolyl residues within peptides that are up to approximately 30 amino acids long. Has an absolute requirement for an X-Pro bond in the trans configuration immediately preceding the Pro-Y scissible bond.</text>
</comment>
<dbReference type="RefSeq" id="WP_189564610.1">
    <property type="nucleotide sequence ID" value="NZ_BMXF01000002.1"/>
</dbReference>
<keyword evidence="2" id="KW-0645">Protease</keyword>
<dbReference type="Pfam" id="PF00326">
    <property type="entry name" value="Peptidase_S9"/>
    <property type="match status" value="1"/>
</dbReference>
<dbReference type="InterPro" id="IPR001375">
    <property type="entry name" value="Peptidase_S9_cat"/>
</dbReference>
<dbReference type="EMBL" id="BMXF01000002">
    <property type="protein sequence ID" value="GHB69111.1"/>
    <property type="molecule type" value="Genomic_DNA"/>
</dbReference>
<keyword evidence="3" id="KW-0378">Hydrolase</keyword>
<sequence>MLFDKKNTAPKAAKLPTTFNLHDDTRTDDYYWLRERESETVLAHLRAENAYTDSVMAPLQDFKDHLFQEMKGRIKEKDESVPVRDGAYWYYARYDEGAEYPLYCRKHHNLEAPEEVMLDLNERAAGHGYYSATFPETSDDDIVAAIGEDTVSRRLYTLRFRNLTTGEWYPDVVPNTEGGSYAWAADNQTIFYIRKNVDTLLGYQVWRHKLGTDVRDDVLLYQEADEQYYLGLYRTKSKKYVALVAAHNGVATEYRLLNAQNPTGELEVAIPRRRGHEYSLEHYQDIFYLVTNQNGAENYKLVQVAEAKVRDEDQWREVIPHRTDVFLEGIEVFSRYLVVQERHEGLLRIRVIPQNAGEEEHYLDFGEAAYTAYTSSNPEFETTTLRYGYTSLTTPSSVYDYDMSTRAKTLMKEQEVVGDFDKSQYTTERLYAPTRDGARVPISVVYKNDFVKDGNGPLLQYAYGSYGSSMDPTFSSARLSLLDRGFAFAICHIRGGQEMGRAWYDNGRLLRKLNTFTDFIDCAEFLIKEKWTSPASLYAMGGSAGGLLMGAVANLRPDLYHGMVAQVPFVDVVTTMLDDTIPLTTGEYEEWGNPNEKPFYDYMKTYSPYDNVRAQAYPNLLVTTGLHDSQVQYWEPAKWVAKLRELKTDENLILLHCDMETGHGGASGRFKKLHDIALEFAFLLGLAEKASKPVEDLVS</sequence>
<comment type="similarity">
    <text evidence="1">Belongs to the peptidase S9A family.</text>
</comment>
<dbReference type="PRINTS" id="PR00862">
    <property type="entry name" value="PROLIGOPTASE"/>
</dbReference>
<dbReference type="Gene3D" id="3.40.50.1820">
    <property type="entry name" value="alpha/beta hydrolase"/>
    <property type="match status" value="1"/>
</dbReference>
<gene>
    <name evidence="9" type="primary">ptrB</name>
    <name evidence="9" type="ORF">GCM10007390_23270</name>
</gene>
<accession>A0A8J3G9T3</accession>
<comment type="caution">
    <text evidence="9">The sequence shown here is derived from an EMBL/GenBank/DDBJ whole genome shotgun (WGS) entry which is preliminary data.</text>
</comment>
<dbReference type="PANTHER" id="PTHR11757">
    <property type="entry name" value="PROTEASE FAMILY S9A OLIGOPEPTIDASE"/>
    <property type="match status" value="1"/>
</dbReference>
<evidence type="ECO:0000256" key="4">
    <source>
        <dbReference type="ARBA" id="ARBA00022825"/>
    </source>
</evidence>
<dbReference type="SUPFAM" id="SSF53474">
    <property type="entry name" value="alpha/beta-Hydrolases"/>
    <property type="match status" value="1"/>
</dbReference>
<dbReference type="InterPro" id="IPR002470">
    <property type="entry name" value="Peptidase_S9A"/>
</dbReference>
<evidence type="ECO:0000256" key="6">
    <source>
        <dbReference type="ARBA" id="ARBA00081187"/>
    </source>
</evidence>